<sequence length="392" mass="45609">MDTDMNELVPHNLITELVPPSILERMPKRILPSLIQHLDRKDLKTITTLSQRARLKFLPALLREVFFNGSATQIAYQLVSFLREEREPTSGPVYEYVETVTFRLAQDDGEGEIPSLPGAFGILGDFFRRATQLQNVLFFFAKSSRFQRACFVNLVGDTCGWAPLKTLSLDFADSMTINAITRGCKPRNLQSVYITMRRNSEKYNILRNRHSQLKRLWIVCRYRVEQGELYSNAAWDILPAIRQDFRQLEWLILSEVFTEEECFLRCHYVSPRDLTKLHRAIDGIASKLNEMPKLVRFAFPLDQDTMCNRLMRQDWTSSSKEQLTHEQVTAWYTRLILHISRAVPRLEQICVTHDYPFFFRGIKKPGEGEMAVTECNMSELDRDFEFPGGLLH</sequence>
<gene>
    <name evidence="2" type="ORF">FMEXI_11434</name>
</gene>
<dbReference type="InterPro" id="IPR001810">
    <property type="entry name" value="F-box_dom"/>
</dbReference>
<evidence type="ECO:0000313" key="3">
    <source>
        <dbReference type="Proteomes" id="UP000522262"/>
    </source>
</evidence>
<dbReference type="EMBL" id="JAAOAM010000309">
    <property type="protein sequence ID" value="KAF5534188.1"/>
    <property type="molecule type" value="Genomic_DNA"/>
</dbReference>
<feature type="domain" description="F-box" evidence="1">
    <location>
        <begin position="20"/>
        <end position="65"/>
    </location>
</feature>
<accession>A0A8H5MML7</accession>
<evidence type="ECO:0000259" key="1">
    <source>
        <dbReference type="PROSITE" id="PS50181"/>
    </source>
</evidence>
<dbReference type="AlphaFoldDB" id="A0A8H5MML7"/>
<organism evidence="2 3">
    <name type="scientific">Fusarium mexicanum</name>
    <dbReference type="NCBI Taxonomy" id="751941"/>
    <lineage>
        <taxon>Eukaryota</taxon>
        <taxon>Fungi</taxon>
        <taxon>Dikarya</taxon>
        <taxon>Ascomycota</taxon>
        <taxon>Pezizomycotina</taxon>
        <taxon>Sordariomycetes</taxon>
        <taxon>Hypocreomycetidae</taxon>
        <taxon>Hypocreales</taxon>
        <taxon>Nectriaceae</taxon>
        <taxon>Fusarium</taxon>
        <taxon>Fusarium fujikuroi species complex</taxon>
    </lineage>
</organism>
<proteinExistence type="predicted"/>
<keyword evidence="3" id="KW-1185">Reference proteome</keyword>
<comment type="caution">
    <text evidence="2">The sequence shown here is derived from an EMBL/GenBank/DDBJ whole genome shotgun (WGS) entry which is preliminary data.</text>
</comment>
<dbReference type="Proteomes" id="UP000522262">
    <property type="component" value="Unassembled WGS sequence"/>
</dbReference>
<reference evidence="2 3" key="1">
    <citation type="submission" date="2020-05" db="EMBL/GenBank/DDBJ databases">
        <title>Identification and distribution of gene clusters putatively required for synthesis of sphingolipid metabolism inhibitors in phylogenetically diverse species of the filamentous fungus Fusarium.</title>
        <authorList>
            <person name="Kim H.-S."/>
            <person name="Busman M."/>
            <person name="Brown D.W."/>
            <person name="Divon H."/>
            <person name="Uhlig S."/>
            <person name="Proctor R.H."/>
        </authorList>
    </citation>
    <scope>NUCLEOTIDE SEQUENCE [LARGE SCALE GENOMIC DNA]</scope>
    <source>
        <strain evidence="2 3">NRRL 53147</strain>
    </source>
</reference>
<protein>
    <recommendedName>
        <fullName evidence="1">F-box domain-containing protein</fullName>
    </recommendedName>
</protein>
<evidence type="ECO:0000313" key="2">
    <source>
        <dbReference type="EMBL" id="KAF5534188.1"/>
    </source>
</evidence>
<name>A0A8H5MML7_9HYPO</name>
<dbReference type="PROSITE" id="PS50181">
    <property type="entry name" value="FBOX"/>
    <property type="match status" value="1"/>
</dbReference>